<evidence type="ECO:0008006" key="4">
    <source>
        <dbReference type="Google" id="ProtNLM"/>
    </source>
</evidence>
<sequence>MQSIWWMVFIVSFSLLILLLLRSRLSVQWLAYVGLNVVVAGLLLYLVDWAGSSYQFHIPINVPTLAVVAILGVPGLALLAAVKLVVI</sequence>
<gene>
    <name evidence="2" type="ORF">DQG23_34960</name>
</gene>
<accession>A0A329M6C9</accession>
<organism evidence="2 3">
    <name type="scientific">Paenibacillus contaminans</name>
    <dbReference type="NCBI Taxonomy" id="450362"/>
    <lineage>
        <taxon>Bacteria</taxon>
        <taxon>Bacillati</taxon>
        <taxon>Bacillota</taxon>
        <taxon>Bacilli</taxon>
        <taxon>Bacillales</taxon>
        <taxon>Paenibacillaceae</taxon>
        <taxon>Paenibacillus</taxon>
    </lineage>
</organism>
<dbReference type="RefSeq" id="WP_113035670.1">
    <property type="nucleotide sequence ID" value="NZ_QMFB01000033.1"/>
</dbReference>
<comment type="caution">
    <text evidence="2">The sequence shown here is derived from an EMBL/GenBank/DDBJ whole genome shotgun (WGS) entry which is preliminary data.</text>
</comment>
<protein>
    <recommendedName>
        <fullName evidence="4">Pro-sigmaK processing inhibitor BofA</fullName>
    </recommendedName>
</protein>
<keyword evidence="1" id="KW-1133">Transmembrane helix</keyword>
<dbReference type="EMBL" id="QMFB01000033">
    <property type="protein sequence ID" value="RAV12527.1"/>
    <property type="molecule type" value="Genomic_DNA"/>
</dbReference>
<dbReference type="Pfam" id="PF07441">
    <property type="entry name" value="BofA"/>
    <property type="match status" value="1"/>
</dbReference>
<proteinExistence type="predicted"/>
<keyword evidence="3" id="KW-1185">Reference proteome</keyword>
<dbReference type="Proteomes" id="UP000250369">
    <property type="component" value="Unassembled WGS sequence"/>
</dbReference>
<reference evidence="2 3" key="1">
    <citation type="journal article" date="2009" name="Int. J. Syst. Evol. Microbiol.">
        <title>Paenibacillus contaminans sp. nov., isolated from a contaminated laboratory plate.</title>
        <authorList>
            <person name="Chou J.H."/>
            <person name="Lee J.H."/>
            <person name="Lin M.C."/>
            <person name="Chang P.S."/>
            <person name="Arun A.B."/>
            <person name="Young C.C."/>
            <person name="Chen W.M."/>
        </authorList>
    </citation>
    <scope>NUCLEOTIDE SEQUENCE [LARGE SCALE GENOMIC DNA]</scope>
    <source>
        <strain evidence="2 3">CKOBP-6</strain>
    </source>
</reference>
<feature type="transmembrane region" description="Helical" evidence="1">
    <location>
        <begin position="29"/>
        <end position="47"/>
    </location>
</feature>
<evidence type="ECO:0000256" key="1">
    <source>
        <dbReference type="SAM" id="Phobius"/>
    </source>
</evidence>
<dbReference type="AlphaFoldDB" id="A0A329M6C9"/>
<keyword evidence="1" id="KW-0812">Transmembrane</keyword>
<name>A0A329M6C9_9BACL</name>
<evidence type="ECO:0000313" key="2">
    <source>
        <dbReference type="EMBL" id="RAV12527.1"/>
    </source>
</evidence>
<feature type="transmembrane region" description="Helical" evidence="1">
    <location>
        <begin position="67"/>
        <end position="86"/>
    </location>
</feature>
<evidence type="ECO:0000313" key="3">
    <source>
        <dbReference type="Proteomes" id="UP000250369"/>
    </source>
</evidence>
<feature type="transmembrane region" description="Helical" evidence="1">
    <location>
        <begin position="6"/>
        <end position="22"/>
    </location>
</feature>
<keyword evidence="1" id="KW-0472">Membrane</keyword>
<dbReference type="InterPro" id="IPR010001">
    <property type="entry name" value="BofA"/>
</dbReference>